<organism evidence="1 2">
    <name type="scientific">Nodularia phage vB_NpeS-2AV2</name>
    <dbReference type="NCBI Taxonomy" id="1777122"/>
    <lineage>
        <taxon>Viruses</taxon>
        <taxon>Duplodnaviria</taxon>
        <taxon>Heunggongvirae</taxon>
        <taxon>Uroviricota</taxon>
        <taxon>Caudoviricetes</taxon>
        <taxon>Ravarandavirus</taxon>
        <taxon>Ravarandavirus rv2AV2</taxon>
    </lineage>
</organism>
<protein>
    <submittedName>
        <fullName evidence="1">Portal protein</fullName>
    </submittedName>
</protein>
<sequence length="470" mass="52797">MVLSEALRREIASAEQDPKYILFDGVPQTPDDTLRFLLGGDFDKYDLILKDSKAKALLEVRDRNVSCREWYVDPASQSRKDRKAADVVKNILLGFDFDQMCSDLNSNSLLKGNAFIELKWGIDGQTTYIEDAIAKPNHRFRFVLHKGDGNKGANGEPIGIFKGYQVRVLSQGNFYLGAEVPDKRILCHAYERRSDNPWGIGLGRVLYWMAVIFKKELWKQRMIFLDKHAQPTALGKAPQSETQVTDVAQRNEFREAMERILAGKSGVLPPGWELDFLQPSSLGSDLFQSAIDAINEEMSMLVLGETLSMSLPGGGSRAAAQTHAEGSRVYLAKYDSDRLSTGALRELAKWITELNVEGATPPQIWRKFPEFDETEDPANRISRDSQLNSLGYKISPEKVQEVYGDGYIDLEEAKAQQEAENPPAPNAFNIGFSEIDPVNHEYLTAKAMAFQRSMSKKLILPNKRLLVPSR</sequence>
<gene>
    <name evidence="1" type="ORF">2AV2_12</name>
</gene>
<evidence type="ECO:0000313" key="1">
    <source>
        <dbReference type="EMBL" id="ALY07464.1"/>
    </source>
</evidence>
<evidence type="ECO:0000313" key="2">
    <source>
        <dbReference type="Proteomes" id="UP000225722"/>
    </source>
</evidence>
<accession>A0A1L2BWQ2</accession>
<keyword evidence="2" id="KW-1185">Reference proteome</keyword>
<dbReference type="Pfam" id="PF06074">
    <property type="entry name" value="Portal_Mu"/>
    <property type="match status" value="1"/>
</dbReference>
<reference evidence="2" key="1">
    <citation type="submission" date="2015-12" db="EMBL/GenBank/DDBJ databases">
        <authorList>
            <person name="Sencilo A."/>
            <person name="Bamford D.H."/>
            <person name="Roine E."/>
        </authorList>
    </citation>
    <scope>NUCLEOTIDE SEQUENCE [LARGE SCALE GENOMIC DNA]</scope>
</reference>
<proteinExistence type="predicted"/>
<dbReference type="EMBL" id="KU230356">
    <property type="protein sequence ID" value="ALY07464.1"/>
    <property type="molecule type" value="Genomic_DNA"/>
</dbReference>
<dbReference type="InterPro" id="IPR009279">
    <property type="entry name" value="Portal_Mu"/>
</dbReference>
<name>A0A1L2BWQ2_9CAUD</name>
<dbReference type="Proteomes" id="UP000225722">
    <property type="component" value="Segment"/>
</dbReference>